<evidence type="ECO:0000256" key="1">
    <source>
        <dbReference type="SAM" id="SignalP"/>
    </source>
</evidence>
<sequence length="236" mass="23567">MNLIFLTLLAGLSFVNALPQPQAASVTIFQFESTSSGINPTSISGTEWADPIGTASGGSNTTFLIENVFTATGLVLNGGSTQISTATSTDFITLVVSASGWIQSNFPTTTSAGSTQLGGGTDCHFTSSTSGECVQEEVIDDGSTSTRTVTGNAITLVLPISTGALPGSPNSQSTQQITVTTLPLSPSNIGSTSATSASVSATSNAAWSMRASAGNMGSLGSFVLPGILLGAATVLA</sequence>
<dbReference type="AlphaFoldDB" id="A0A8H5GTK8"/>
<evidence type="ECO:0000313" key="3">
    <source>
        <dbReference type="Proteomes" id="UP000518752"/>
    </source>
</evidence>
<keyword evidence="1" id="KW-0732">Signal</keyword>
<dbReference type="Proteomes" id="UP000518752">
    <property type="component" value="Unassembled WGS sequence"/>
</dbReference>
<accession>A0A8H5GTK8</accession>
<reference evidence="2 3" key="1">
    <citation type="journal article" date="2020" name="ISME J.">
        <title>Uncovering the hidden diversity of litter-decomposition mechanisms in mushroom-forming fungi.</title>
        <authorList>
            <person name="Floudas D."/>
            <person name="Bentzer J."/>
            <person name="Ahren D."/>
            <person name="Johansson T."/>
            <person name="Persson P."/>
            <person name="Tunlid A."/>
        </authorList>
    </citation>
    <scope>NUCLEOTIDE SEQUENCE [LARGE SCALE GENOMIC DNA]</scope>
    <source>
        <strain evidence="2 3">CBS 406.79</strain>
    </source>
</reference>
<feature type="signal peptide" evidence="1">
    <location>
        <begin position="1"/>
        <end position="17"/>
    </location>
</feature>
<proteinExistence type="predicted"/>
<organism evidence="2 3">
    <name type="scientific">Collybiopsis confluens</name>
    <dbReference type="NCBI Taxonomy" id="2823264"/>
    <lineage>
        <taxon>Eukaryota</taxon>
        <taxon>Fungi</taxon>
        <taxon>Dikarya</taxon>
        <taxon>Basidiomycota</taxon>
        <taxon>Agaricomycotina</taxon>
        <taxon>Agaricomycetes</taxon>
        <taxon>Agaricomycetidae</taxon>
        <taxon>Agaricales</taxon>
        <taxon>Marasmiineae</taxon>
        <taxon>Omphalotaceae</taxon>
        <taxon>Collybiopsis</taxon>
    </lineage>
</organism>
<protein>
    <submittedName>
        <fullName evidence="2">Uncharacterized protein</fullName>
    </submittedName>
</protein>
<keyword evidence="3" id="KW-1185">Reference proteome</keyword>
<name>A0A8H5GTK8_9AGAR</name>
<gene>
    <name evidence="2" type="ORF">D9757_009887</name>
</gene>
<comment type="caution">
    <text evidence="2">The sequence shown here is derived from an EMBL/GenBank/DDBJ whole genome shotgun (WGS) entry which is preliminary data.</text>
</comment>
<dbReference type="EMBL" id="JAACJN010000119">
    <property type="protein sequence ID" value="KAF5370954.1"/>
    <property type="molecule type" value="Genomic_DNA"/>
</dbReference>
<dbReference type="OrthoDB" id="2962003at2759"/>
<evidence type="ECO:0000313" key="2">
    <source>
        <dbReference type="EMBL" id="KAF5370954.1"/>
    </source>
</evidence>
<feature type="chain" id="PRO_5034491508" evidence="1">
    <location>
        <begin position="18"/>
        <end position="236"/>
    </location>
</feature>